<evidence type="ECO:0000313" key="4">
    <source>
        <dbReference type="Proteomes" id="UP000293823"/>
    </source>
</evidence>
<organism evidence="3 4">
    <name type="scientific">Alternaria arborescens</name>
    <dbReference type="NCBI Taxonomy" id="156630"/>
    <lineage>
        <taxon>Eukaryota</taxon>
        <taxon>Fungi</taxon>
        <taxon>Dikarya</taxon>
        <taxon>Ascomycota</taxon>
        <taxon>Pezizomycotina</taxon>
        <taxon>Dothideomycetes</taxon>
        <taxon>Pleosporomycetidae</taxon>
        <taxon>Pleosporales</taxon>
        <taxon>Pleosporineae</taxon>
        <taxon>Pleosporaceae</taxon>
        <taxon>Alternaria</taxon>
        <taxon>Alternaria sect. Alternaria</taxon>
    </lineage>
</organism>
<feature type="transmembrane region" description="Helical" evidence="2">
    <location>
        <begin position="41"/>
        <end position="61"/>
    </location>
</feature>
<keyword evidence="4" id="KW-1185">Reference proteome</keyword>
<comment type="caution">
    <text evidence="3">The sequence shown here is derived from an EMBL/GenBank/DDBJ whole genome shotgun (WGS) entry which is preliminary data.</text>
</comment>
<name>A0A4Q4SAV4_9PLEO</name>
<feature type="transmembrane region" description="Helical" evidence="2">
    <location>
        <begin position="185"/>
        <end position="208"/>
    </location>
</feature>
<protein>
    <submittedName>
        <fullName evidence="3">Uncharacterized protein</fullName>
    </submittedName>
</protein>
<dbReference type="AlphaFoldDB" id="A0A4Q4SAV4"/>
<evidence type="ECO:0000313" key="3">
    <source>
        <dbReference type="EMBL" id="RYO66926.1"/>
    </source>
</evidence>
<gene>
    <name evidence="3" type="ORF">AA0113_g5155</name>
</gene>
<accession>A0A4Q4SAV4</accession>
<reference evidence="4" key="1">
    <citation type="journal article" date="2019" name="bioRxiv">
        <title>Genomics, evolutionary history and diagnostics of the Alternaria alternata species group including apple and Asian pear pathotypes.</title>
        <authorList>
            <person name="Armitage A.D."/>
            <person name="Cockerton H.M."/>
            <person name="Sreenivasaprasad S."/>
            <person name="Woodhall J.W."/>
            <person name="Lane C.R."/>
            <person name="Harrison R.J."/>
            <person name="Clarkson J.P."/>
        </authorList>
    </citation>
    <scope>NUCLEOTIDE SEQUENCE [LARGE SCALE GENOMIC DNA]</scope>
    <source>
        <strain evidence="4">RGR 97.0016</strain>
    </source>
</reference>
<sequence length="288" mass="31253">MSNNLETLPLLGGESENGSQDTIPRPEQGPSGAVGRMKERFGFRCEFSPLLLFCVVFNSIVEPGSYFNASSVLRDTGRGRVLVALFVLGFVAFTVNRGQAQMLSIWRIRSSIILFPKTFTKAPVGVPAGWFSCAVFACCYASMTVQSITLMEVLGLGRAGCSVAIVTARIVAVLLALVPTKCFKGFHFGLAVVKGMAVVTISVIMFYVEERVGNPPTEYASQGHDVISEGLVQTYIVPTLHAMFMLCSFCFGTQAMSVVASDMTDEPPPKPKLDKERVSTNPRCLDEH</sequence>
<evidence type="ECO:0000256" key="1">
    <source>
        <dbReference type="SAM" id="MobiDB-lite"/>
    </source>
</evidence>
<feature type="region of interest" description="Disordered" evidence="1">
    <location>
        <begin position="1"/>
        <end position="33"/>
    </location>
</feature>
<proteinExistence type="predicted"/>
<keyword evidence="2" id="KW-0812">Transmembrane</keyword>
<dbReference type="EMBL" id="PEJP01000017">
    <property type="protein sequence ID" value="RYO66926.1"/>
    <property type="molecule type" value="Genomic_DNA"/>
</dbReference>
<keyword evidence="2" id="KW-1133">Transmembrane helix</keyword>
<feature type="transmembrane region" description="Helical" evidence="2">
    <location>
        <begin position="119"/>
        <end position="143"/>
    </location>
</feature>
<dbReference type="Proteomes" id="UP000293823">
    <property type="component" value="Unassembled WGS sequence"/>
</dbReference>
<keyword evidence="2" id="KW-0472">Membrane</keyword>
<evidence type="ECO:0000256" key="2">
    <source>
        <dbReference type="SAM" id="Phobius"/>
    </source>
</evidence>
<feature type="transmembrane region" description="Helical" evidence="2">
    <location>
        <begin position="240"/>
        <end position="260"/>
    </location>
</feature>
<feature type="compositionally biased region" description="Basic and acidic residues" evidence="1">
    <location>
        <begin position="267"/>
        <end position="288"/>
    </location>
</feature>
<feature type="region of interest" description="Disordered" evidence="1">
    <location>
        <begin position="262"/>
        <end position="288"/>
    </location>
</feature>
<feature type="transmembrane region" description="Helical" evidence="2">
    <location>
        <begin position="81"/>
        <end position="98"/>
    </location>
</feature>
<feature type="transmembrane region" description="Helical" evidence="2">
    <location>
        <begin position="155"/>
        <end position="178"/>
    </location>
</feature>